<evidence type="ECO:0000256" key="2">
    <source>
        <dbReference type="ARBA" id="ARBA00004141"/>
    </source>
</evidence>
<evidence type="ECO:0000256" key="13">
    <source>
        <dbReference type="ARBA" id="ARBA00023136"/>
    </source>
</evidence>
<keyword evidence="7 14" id="KW-0812">Transmembrane</keyword>
<evidence type="ECO:0000256" key="14">
    <source>
        <dbReference type="SAM" id="Phobius"/>
    </source>
</evidence>
<dbReference type="Gene3D" id="3.30.565.10">
    <property type="entry name" value="Histidine kinase-like ATPase, C-terminal domain"/>
    <property type="match status" value="1"/>
</dbReference>
<keyword evidence="17" id="KW-1185">Reference proteome</keyword>
<dbReference type="AlphaFoldDB" id="A0A1I2HH96"/>
<proteinExistence type="predicted"/>
<dbReference type="GO" id="GO:0005886">
    <property type="term" value="C:plasma membrane"/>
    <property type="evidence" value="ECO:0007669"/>
    <property type="project" value="UniProtKB-SubCell"/>
</dbReference>
<evidence type="ECO:0000256" key="12">
    <source>
        <dbReference type="ARBA" id="ARBA00023012"/>
    </source>
</evidence>
<evidence type="ECO:0000256" key="5">
    <source>
        <dbReference type="ARBA" id="ARBA00022553"/>
    </source>
</evidence>
<dbReference type="InterPro" id="IPR052023">
    <property type="entry name" value="Histidine_kinase_KdpD"/>
</dbReference>
<dbReference type="Gene3D" id="1.20.120.620">
    <property type="entry name" value="Backbone structure of the membrane domain of e. Coli histidine kinase receptor kdpd"/>
    <property type="match status" value="1"/>
</dbReference>
<dbReference type="InterPro" id="IPR025201">
    <property type="entry name" value="KdpD_TM"/>
</dbReference>
<evidence type="ECO:0000259" key="15">
    <source>
        <dbReference type="PROSITE" id="PS50109"/>
    </source>
</evidence>
<protein>
    <recommendedName>
        <fullName evidence="4">histidine kinase</fullName>
        <ecNumber evidence="4">2.7.13.3</ecNumber>
    </recommendedName>
</protein>
<dbReference type="Pfam" id="PF02518">
    <property type="entry name" value="HATPase_c"/>
    <property type="match status" value="1"/>
</dbReference>
<dbReference type="RefSeq" id="WP_093378883.1">
    <property type="nucleotide sequence ID" value="NZ_BNAN01000004.1"/>
</dbReference>
<feature type="transmembrane region" description="Helical" evidence="14">
    <location>
        <begin position="20"/>
        <end position="37"/>
    </location>
</feature>
<dbReference type="InterPro" id="IPR036890">
    <property type="entry name" value="HATPase_C_sf"/>
</dbReference>
<dbReference type="OrthoDB" id="9806130at2"/>
<keyword evidence="5" id="KW-0597">Phosphoprotein</keyword>
<evidence type="ECO:0000256" key="11">
    <source>
        <dbReference type="ARBA" id="ARBA00022989"/>
    </source>
</evidence>
<dbReference type="PANTHER" id="PTHR45569">
    <property type="entry name" value="SENSOR PROTEIN KDPD"/>
    <property type="match status" value="1"/>
</dbReference>
<evidence type="ECO:0000313" key="17">
    <source>
        <dbReference type="Proteomes" id="UP000198520"/>
    </source>
</evidence>
<reference evidence="17" key="1">
    <citation type="submission" date="2016-10" db="EMBL/GenBank/DDBJ databases">
        <authorList>
            <person name="Varghese N."/>
            <person name="Submissions S."/>
        </authorList>
    </citation>
    <scope>NUCLEOTIDE SEQUENCE [LARGE SCALE GENOMIC DNA]</scope>
    <source>
        <strain evidence="17">DSM 19083</strain>
    </source>
</reference>
<feature type="domain" description="Histidine kinase" evidence="15">
    <location>
        <begin position="253"/>
        <end position="463"/>
    </location>
</feature>
<keyword evidence="12" id="KW-0902">Two-component regulatory system</keyword>
<organism evidence="16 17">
    <name type="scientific">Flavimobilis marinus</name>
    <dbReference type="NCBI Taxonomy" id="285351"/>
    <lineage>
        <taxon>Bacteria</taxon>
        <taxon>Bacillati</taxon>
        <taxon>Actinomycetota</taxon>
        <taxon>Actinomycetes</taxon>
        <taxon>Micrococcales</taxon>
        <taxon>Jonesiaceae</taxon>
        <taxon>Flavimobilis</taxon>
    </lineage>
</organism>
<dbReference type="SMART" id="SM00387">
    <property type="entry name" value="HATPase_c"/>
    <property type="match status" value="1"/>
</dbReference>
<name>A0A1I2HH96_9MICO</name>
<evidence type="ECO:0000256" key="10">
    <source>
        <dbReference type="ARBA" id="ARBA00022840"/>
    </source>
</evidence>
<accession>A0A1I2HH96</accession>
<evidence type="ECO:0000256" key="4">
    <source>
        <dbReference type="ARBA" id="ARBA00012438"/>
    </source>
</evidence>
<evidence type="ECO:0000256" key="9">
    <source>
        <dbReference type="ARBA" id="ARBA00022777"/>
    </source>
</evidence>
<dbReference type="EMBL" id="FONZ01000004">
    <property type="protein sequence ID" value="SFF28680.1"/>
    <property type="molecule type" value="Genomic_DNA"/>
</dbReference>
<dbReference type="SMART" id="SM00388">
    <property type="entry name" value="HisKA"/>
    <property type="match status" value="1"/>
</dbReference>
<comment type="catalytic activity">
    <reaction evidence="1">
        <text>ATP + protein L-histidine = ADP + protein N-phospho-L-histidine.</text>
        <dbReference type="EC" id="2.7.13.3"/>
    </reaction>
</comment>
<dbReference type="InterPro" id="IPR038318">
    <property type="entry name" value="KdpD_sf"/>
</dbReference>
<dbReference type="GO" id="GO:0000155">
    <property type="term" value="F:phosphorelay sensor kinase activity"/>
    <property type="evidence" value="ECO:0007669"/>
    <property type="project" value="InterPro"/>
</dbReference>
<dbReference type="InterPro" id="IPR003661">
    <property type="entry name" value="HisK_dim/P_dom"/>
</dbReference>
<dbReference type="InterPro" id="IPR036097">
    <property type="entry name" value="HisK_dim/P_sf"/>
</dbReference>
<dbReference type="PROSITE" id="PS50109">
    <property type="entry name" value="HIS_KIN"/>
    <property type="match status" value="1"/>
</dbReference>
<dbReference type="InterPro" id="IPR004358">
    <property type="entry name" value="Sig_transdc_His_kin-like_C"/>
</dbReference>
<evidence type="ECO:0000256" key="7">
    <source>
        <dbReference type="ARBA" id="ARBA00022692"/>
    </source>
</evidence>
<feature type="transmembrane region" description="Helical" evidence="14">
    <location>
        <begin position="97"/>
        <end position="117"/>
    </location>
</feature>
<dbReference type="Pfam" id="PF13493">
    <property type="entry name" value="DUF4118"/>
    <property type="match status" value="1"/>
</dbReference>
<dbReference type="GO" id="GO:0005524">
    <property type="term" value="F:ATP binding"/>
    <property type="evidence" value="ECO:0007669"/>
    <property type="project" value="UniProtKB-KW"/>
</dbReference>
<dbReference type="Gene3D" id="1.10.287.130">
    <property type="match status" value="1"/>
</dbReference>
<keyword evidence="6" id="KW-0808">Transferase</keyword>
<gene>
    <name evidence="16" type="ORF">SAMN04488035_2318</name>
</gene>
<feature type="transmembrane region" description="Helical" evidence="14">
    <location>
        <begin position="49"/>
        <end position="77"/>
    </location>
</feature>
<keyword evidence="9 16" id="KW-0418">Kinase</keyword>
<dbReference type="PANTHER" id="PTHR45569:SF1">
    <property type="entry name" value="SENSOR PROTEIN KDPD"/>
    <property type="match status" value="1"/>
</dbReference>
<dbReference type="EC" id="2.7.13.3" evidence="4"/>
<dbReference type="CDD" id="cd00082">
    <property type="entry name" value="HisKA"/>
    <property type="match status" value="1"/>
</dbReference>
<dbReference type="Proteomes" id="UP000198520">
    <property type="component" value="Unassembled WGS sequence"/>
</dbReference>
<keyword evidence="10" id="KW-0067">ATP-binding</keyword>
<evidence type="ECO:0000256" key="6">
    <source>
        <dbReference type="ARBA" id="ARBA00022679"/>
    </source>
</evidence>
<keyword evidence="11 14" id="KW-1133">Transmembrane helix</keyword>
<dbReference type="SUPFAM" id="SSF55874">
    <property type="entry name" value="ATPase domain of HSP90 chaperone/DNA topoisomerase II/histidine kinase"/>
    <property type="match status" value="1"/>
</dbReference>
<keyword evidence="8" id="KW-0547">Nucleotide-binding</keyword>
<comment type="subcellular location">
    <subcellularLocation>
        <location evidence="3">Cell membrane</location>
    </subcellularLocation>
    <subcellularLocation>
        <location evidence="2">Membrane</location>
        <topology evidence="2">Multi-pass membrane protein</topology>
    </subcellularLocation>
</comment>
<evidence type="ECO:0000313" key="16">
    <source>
        <dbReference type="EMBL" id="SFF28680.1"/>
    </source>
</evidence>
<keyword evidence="13 14" id="KW-0472">Membrane</keyword>
<sequence>MTRPDHGRDHGLSRARTAGGWALAVLGPPALTGVLLLERDNLSLASDLMFFFTLVVATAIVGGLLPSLAAALLASSLLNYFFTEPTRELVVADGEDALALVVFVLVAVAVASVVDVAERRSGQARRARAEAELLADLSRAVLDGGDAPADVAAVLARHAPGHGVRVEERDVATDTWVTVHEHPGPADGSTWSAVAGRLRIRVTGPTGLGDARLLDRFTAQASLVLEGRRLRARAARALELEQADATRTAILTTASHDLRTPLAAIRAAVDGLRHDHLLAPEDRVALTRTVEVSTGRLERLVGNLLDLSRLRAGAVRAQLVPVSLDEILPLALDGLADRVQLDLPESLPLAWTDAVLLERVVANLASNAARHAGPGARPLVAARAGDDALVVTVVDDGPGIAPADRERVFQAFERLGAGADHPAGMGLGLAVVRGLAEAIDAEVSLRDTEGGGLTAVVRVPRADAR</sequence>
<dbReference type="PRINTS" id="PR00344">
    <property type="entry name" value="BCTRLSENSOR"/>
</dbReference>
<dbReference type="InterPro" id="IPR003594">
    <property type="entry name" value="HATPase_dom"/>
</dbReference>
<dbReference type="SUPFAM" id="SSF47384">
    <property type="entry name" value="Homodimeric domain of signal transducing histidine kinase"/>
    <property type="match status" value="1"/>
</dbReference>
<evidence type="ECO:0000256" key="1">
    <source>
        <dbReference type="ARBA" id="ARBA00000085"/>
    </source>
</evidence>
<evidence type="ECO:0000256" key="8">
    <source>
        <dbReference type="ARBA" id="ARBA00022741"/>
    </source>
</evidence>
<dbReference type="InterPro" id="IPR005467">
    <property type="entry name" value="His_kinase_dom"/>
</dbReference>
<dbReference type="STRING" id="285351.SAMN04488035_2318"/>
<evidence type="ECO:0000256" key="3">
    <source>
        <dbReference type="ARBA" id="ARBA00004236"/>
    </source>
</evidence>
<dbReference type="Pfam" id="PF00512">
    <property type="entry name" value="HisKA"/>
    <property type="match status" value="1"/>
</dbReference>